<gene>
    <name evidence="1" type="ORF">SS37A_28920</name>
</gene>
<reference evidence="1 2" key="1">
    <citation type="journal article" date="2023" name="Int. J. Syst. Evol. Microbiol.">
        <title>Methylocystis iwaonis sp. nov., a type II methane-oxidizing bacterium from surface soil of a rice paddy field in Japan, and emended description of the genus Methylocystis (ex Whittenbury et al. 1970) Bowman et al. 1993.</title>
        <authorList>
            <person name="Kaise H."/>
            <person name="Sawadogo J.B."/>
            <person name="Alam M.S."/>
            <person name="Ueno C."/>
            <person name="Dianou D."/>
            <person name="Shinjo R."/>
            <person name="Asakawa S."/>
        </authorList>
    </citation>
    <scope>NUCLEOTIDE SEQUENCE [LARGE SCALE GENOMIC DNA]</scope>
    <source>
        <strain evidence="1 2">SS37A-Re</strain>
    </source>
</reference>
<protein>
    <submittedName>
        <fullName evidence="1">Uncharacterized protein</fullName>
    </submittedName>
</protein>
<evidence type="ECO:0000313" key="2">
    <source>
        <dbReference type="Proteomes" id="UP001317629"/>
    </source>
</evidence>
<accession>A0ABM8EBK9</accession>
<dbReference type="EMBL" id="AP027142">
    <property type="protein sequence ID" value="BDV35363.1"/>
    <property type="molecule type" value="Genomic_DNA"/>
</dbReference>
<proteinExistence type="predicted"/>
<evidence type="ECO:0000313" key="1">
    <source>
        <dbReference type="EMBL" id="BDV35363.1"/>
    </source>
</evidence>
<keyword evidence="2" id="KW-1185">Reference proteome</keyword>
<sequence length="80" mass="8404">MTELVPAPDEPVIEMIGCLTDIGARPSEFLFELTAICCKACRAGLVACLSGKGKAFEDWAQSKEARAAGTAQVLIPAFAC</sequence>
<organism evidence="1 2">
    <name type="scientific">Methylocystis iwaonis</name>
    <dbReference type="NCBI Taxonomy" id="2885079"/>
    <lineage>
        <taxon>Bacteria</taxon>
        <taxon>Pseudomonadati</taxon>
        <taxon>Pseudomonadota</taxon>
        <taxon>Alphaproteobacteria</taxon>
        <taxon>Hyphomicrobiales</taxon>
        <taxon>Methylocystaceae</taxon>
        <taxon>Methylocystis</taxon>
    </lineage>
</organism>
<name>A0ABM8EBK9_9HYPH</name>
<dbReference type="Proteomes" id="UP001317629">
    <property type="component" value="Chromosome"/>
</dbReference>